<dbReference type="Proteomes" id="UP001329151">
    <property type="component" value="Chromosome"/>
</dbReference>
<evidence type="ECO:0000313" key="3">
    <source>
        <dbReference type="Proteomes" id="UP001329151"/>
    </source>
</evidence>
<evidence type="ECO:0008006" key="4">
    <source>
        <dbReference type="Google" id="ProtNLM"/>
    </source>
</evidence>
<dbReference type="KEGG" id="lto:RGQ30_05360"/>
<keyword evidence="1" id="KW-0812">Transmembrane</keyword>
<dbReference type="InterPro" id="IPR012902">
    <property type="entry name" value="N_methyl_site"/>
</dbReference>
<organism evidence="2 3">
    <name type="scientific">Limnobacter thiooxidans</name>
    <dbReference type="NCBI Taxonomy" id="131080"/>
    <lineage>
        <taxon>Bacteria</taxon>
        <taxon>Pseudomonadati</taxon>
        <taxon>Pseudomonadota</taxon>
        <taxon>Betaproteobacteria</taxon>
        <taxon>Burkholderiales</taxon>
        <taxon>Burkholderiaceae</taxon>
        <taxon>Limnobacter</taxon>
    </lineage>
</organism>
<reference evidence="2 3" key="1">
    <citation type="submission" date="2023-10" db="EMBL/GenBank/DDBJ databases">
        <title>Complete Genome Sequence of Limnobacter thiooxidans CS-K2T, Isolated from freshwater lake sediments in Bavaria, Germany.</title>
        <authorList>
            <person name="Naruki M."/>
            <person name="Watanabe A."/>
            <person name="Warashina T."/>
            <person name="Morita T."/>
            <person name="Arakawa K."/>
        </authorList>
    </citation>
    <scope>NUCLEOTIDE SEQUENCE [LARGE SCALE GENOMIC DNA]</scope>
    <source>
        <strain evidence="2 3">CS-K2</strain>
    </source>
</reference>
<dbReference type="NCBIfam" id="TIGR02532">
    <property type="entry name" value="IV_pilin_GFxxxE"/>
    <property type="match status" value="1"/>
</dbReference>
<name>A0AA86J635_9BURK</name>
<feature type="transmembrane region" description="Helical" evidence="1">
    <location>
        <begin position="6"/>
        <end position="28"/>
    </location>
</feature>
<gene>
    <name evidence="2" type="ORF">RGQ30_05360</name>
</gene>
<keyword evidence="1" id="KW-0472">Membrane</keyword>
<evidence type="ECO:0000256" key="1">
    <source>
        <dbReference type="SAM" id="Phobius"/>
    </source>
</evidence>
<accession>A0AA86J635</accession>
<evidence type="ECO:0000313" key="2">
    <source>
        <dbReference type="EMBL" id="BET25035.1"/>
    </source>
</evidence>
<dbReference type="EMBL" id="AP028947">
    <property type="protein sequence ID" value="BET25035.1"/>
    <property type="molecule type" value="Genomic_DNA"/>
</dbReference>
<keyword evidence="1" id="KW-1133">Transmembrane helix</keyword>
<dbReference type="Pfam" id="PF07963">
    <property type="entry name" value="N_methyl"/>
    <property type="match status" value="1"/>
</dbReference>
<sequence length="244" mass="25915">MLKRNAGFTLIELMIATLVATLVIGIAFGTLARIAGQSGGAAQRLAMEDFNDTALVLANQIRRAGFGSVASPSSATTLFTCPYDVSTNQCRTLGAGAVAQFECVSARYFQPEQNNWIETGIRPQPNAQGLVELQISRRETPTEPAGASLCETAGSVTWVALTQTTAYSLTKLRVCYLSSASDQDLLDDLETVYSSPDCYPLSAASGAQPRANLAAISMAGQLSGKDPFPLQAIRVIHLPNIPRV</sequence>
<proteinExistence type="predicted"/>
<keyword evidence="3" id="KW-1185">Reference proteome</keyword>
<dbReference type="RefSeq" id="WP_130558448.1">
    <property type="nucleotide sequence ID" value="NZ_AP028947.1"/>
</dbReference>
<dbReference type="AlphaFoldDB" id="A0AA86J635"/>
<dbReference type="PROSITE" id="PS00409">
    <property type="entry name" value="PROKAR_NTER_METHYL"/>
    <property type="match status" value="1"/>
</dbReference>
<protein>
    <recommendedName>
        <fullName evidence="4">Prepilin-type N-terminal cleavage/methylation domain-containing protein</fullName>
    </recommendedName>
</protein>